<evidence type="ECO:0000259" key="1">
    <source>
        <dbReference type="Pfam" id="PF08608"/>
    </source>
</evidence>
<evidence type="ECO:0000259" key="2">
    <source>
        <dbReference type="Pfam" id="PF11716"/>
    </source>
</evidence>
<proteinExistence type="predicted"/>
<dbReference type="InterPro" id="IPR017518">
    <property type="entry name" value="CHP03084"/>
</dbReference>
<keyword evidence="4" id="KW-1185">Reference proteome</keyword>
<sequence>MADLAAVLADLTAEGDDLDGLIADLGSADWRRDTPAPGWPISHQISHLTWTDEASLLAIENPDAFAGRVSAALADPAGFVDAGAAELALVPQAELLDRWRTGRRRLVEALAAVPAGAKIAWFGPPMGAVSMATARIMETWAHGEDVADALDVTRTPTDRLRNIAHLGVRTRDFAFAVHRRPPPAEEFRVELTGPAGDRWTWGPVDADQRLSGPALDFCRLVTQRSHPDDLALVPHGADVTDWLTIAQAFAGLPGAGRKPKGQQ</sequence>
<dbReference type="InterPro" id="IPR034660">
    <property type="entry name" value="DinB/YfiT-like"/>
</dbReference>
<dbReference type="SUPFAM" id="SSF109854">
    <property type="entry name" value="DinB/YfiT-like putative metalloenzymes"/>
    <property type="match status" value="1"/>
</dbReference>
<dbReference type="InterPro" id="IPR024344">
    <property type="entry name" value="MDMPI_metal-binding"/>
</dbReference>
<dbReference type="Proteomes" id="UP000887023">
    <property type="component" value="Chromosome"/>
</dbReference>
<evidence type="ECO:0000313" key="4">
    <source>
        <dbReference type="Proteomes" id="UP000887023"/>
    </source>
</evidence>
<protein>
    <submittedName>
        <fullName evidence="3">TIGR03084 family protein</fullName>
    </submittedName>
</protein>
<reference evidence="3" key="1">
    <citation type="submission" date="2021-07" db="EMBL/GenBank/DDBJ databases">
        <title>Candidatus Kaistella beijingensis sp. nov. isolated from a municipal wastewater treatment plant is involved in sludge foaming.</title>
        <authorList>
            <person name="Song Y."/>
            <person name="Liu S.-J."/>
        </authorList>
    </citation>
    <scope>NUCLEOTIDE SEQUENCE</scope>
    <source>
        <strain evidence="3">DSM 43998</strain>
    </source>
</reference>
<dbReference type="InterPro" id="IPR017517">
    <property type="entry name" value="Maleyloyr_isom"/>
</dbReference>
<accession>A0ABX8SAK2</accession>
<evidence type="ECO:0000313" key="3">
    <source>
        <dbReference type="EMBL" id="QXQ14486.1"/>
    </source>
</evidence>
<dbReference type="EMBL" id="CP079105">
    <property type="protein sequence ID" value="QXQ14486.1"/>
    <property type="molecule type" value="Genomic_DNA"/>
</dbReference>
<dbReference type="InterPro" id="IPR013917">
    <property type="entry name" value="tRNA_wybutosine-synth"/>
</dbReference>
<dbReference type="RefSeq" id="WP_066466685.1">
    <property type="nucleotide sequence ID" value="NZ_CBCRUZ010000003.1"/>
</dbReference>
<dbReference type="Pfam" id="PF08608">
    <property type="entry name" value="Wyosine_form"/>
    <property type="match status" value="1"/>
</dbReference>
<dbReference type="Gene3D" id="1.20.120.450">
    <property type="entry name" value="dinb family like domain"/>
    <property type="match status" value="1"/>
</dbReference>
<name>A0ABX8SAK2_9ACTN</name>
<organism evidence="3 4">
    <name type="scientific">Skermania pinensis</name>
    <dbReference type="NCBI Taxonomy" id="39122"/>
    <lineage>
        <taxon>Bacteria</taxon>
        <taxon>Bacillati</taxon>
        <taxon>Actinomycetota</taxon>
        <taxon>Actinomycetes</taxon>
        <taxon>Mycobacteriales</taxon>
        <taxon>Gordoniaceae</taxon>
        <taxon>Skermania</taxon>
    </lineage>
</organism>
<feature type="domain" description="Mycothiol-dependent maleylpyruvate isomerase metal-binding" evidence="2">
    <location>
        <begin position="11"/>
        <end position="147"/>
    </location>
</feature>
<feature type="domain" description="tRNA wybutosine-synthesis" evidence="1">
    <location>
        <begin position="183"/>
        <end position="233"/>
    </location>
</feature>
<dbReference type="NCBIfam" id="TIGR03083">
    <property type="entry name" value="maleylpyruvate isomerase family mycothiol-dependent enzyme"/>
    <property type="match status" value="1"/>
</dbReference>
<gene>
    <name evidence="3" type="ORF">KV203_03505</name>
</gene>
<dbReference type="NCBIfam" id="TIGR03084">
    <property type="entry name" value="TIGR03084 family metal-binding protein"/>
    <property type="match status" value="1"/>
</dbReference>
<dbReference type="Pfam" id="PF11716">
    <property type="entry name" value="MDMPI_N"/>
    <property type="match status" value="1"/>
</dbReference>